<evidence type="ECO:0000256" key="2">
    <source>
        <dbReference type="SAM" id="Phobius"/>
    </source>
</evidence>
<keyword evidence="4" id="KW-1185">Reference proteome</keyword>
<feature type="transmembrane region" description="Helical" evidence="2">
    <location>
        <begin position="38"/>
        <end position="64"/>
    </location>
</feature>
<evidence type="ECO:0008006" key="5">
    <source>
        <dbReference type="Google" id="ProtNLM"/>
    </source>
</evidence>
<keyword evidence="2" id="KW-0472">Membrane</keyword>
<sequence>MTTPHEQPSGDDRRTEDEDIYPPPDTLLQRLGNQGLSLFGFLCAALALLFCPVLFGPAGIVIGLLAHGKGEWLGKWAALAAALATVLGTVLAFLYWNSGLRTGSTG</sequence>
<evidence type="ECO:0000313" key="3">
    <source>
        <dbReference type="EMBL" id="QIS15713.1"/>
    </source>
</evidence>
<keyword evidence="2" id="KW-1133">Transmembrane helix</keyword>
<dbReference type="Proteomes" id="UP000503540">
    <property type="component" value="Chromosome"/>
</dbReference>
<evidence type="ECO:0000313" key="4">
    <source>
        <dbReference type="Proteomes" id="UP000503540"/>
    </source>
</evidence>
<gene>
    <name evidence="3" type="ORF">F5544_39475</name>
</gene>
<name>A0A6G9YS53_9NOCA</name>
<organism evidence="3 4">
    <name type="scientific">Nocardia arthritidis</name>
    <dbReference type="NCBI Taxonomy" id="228602"/>
    <lineage>
        <taxon>Bacteria</taxon>
        <taxon>Bacillati</taxon>
        <taxon>Actinomycetota</taxon>
        <taxon>Actinomycetes</taxon>
        <taxon>Mycobacteriales</taxon>
        <taxon>Nocardiaceae</taxon>
        <taxon>Nocardia</taxon>
    </lineage>
</organism>
<accession>A0A6G9YS53</accession>
<dbReference type="AlphaFoldDB" id="A0A6G9YS53"/>
<reference evidence="3 4" key="1">
    <citation type="journal article" date="2019" name="ACS Chem. Biol.">
        <title>Identification and Mobilization of a Cryptic Antibiotic Biosynthesis Gene Locus from a Human-Pathogenic Nocardia Isolate.</title>
        <authorList>
            <person name="Herisse M."/>
            <person name="Ishida K."/>
            <person name="Porter J.L."/>
            <person name="Howden B."/>
            <person name="Hertweck C."/>
            <person name="Stinear T.P."/>
            <person name="Pidot S.J."/>
        </authorList>
    </citation>
    <scope>NUCLEOTIDE SEQUENCE [LARGE SCALE GENOMIC DNA]</scope>
    <source>
        <strain evidence="3 4">AUSMDU00012717</strain>
    </source>
</reference>
<proteinExistence type="predicted"/>
<feature type="transmembrane region" description="Helical" evidence="2">
    <location>
        <begin position="76"/>
        <end position="96"/>
    </location>
</feature>
<protein>
    <recommendedName>
        <fullName evidence="5">DUF4190 domain-containing protein</fullName>
    </recommendedName>
</protein>
<dbReference type="EMBL" id="CP046172">
    <property type="protein sequence ID" value="QIS15713.1"/>
    <property type="molecule type" value="Genomic_DNA"/>
</dbReference>
<dbReference type="RefSeq" id="WP_167477910.1">
    <property type="nucleotide sequence ID" value="NZ_CP046172.1"/>
</dbReference>
<dbReference type="KEGG" id="nah:F5544_39475"/>
<keyword evidence="2" id="KW-0812">Transmembrane</keyword>
<evidence type="ECO:0000256" key="1">
    <source>
        <dbReference type="SAM" id="MobiDB-lite"/>
    </source>
</evidence>
<feature type="region of interest" description="Disordered" evidence="1">
    <location>
        <begin position="1"/>
        <end position="24"/>
    </location>
</feature>